<organism evidence="9 10">
    <name type="scientific">Thalassobacillus devorans</name>
    <dbReference type="NCBI Taxonomy" id="279813"/>
    <lineage>
        <taxon>Bacteria</taxon>
        <taxon>Bacillati</taxon>
        <taxon>Bacillota</taxon>
        <taxon>Bacilli</taxon>
        <taxon>Bacillales</taxon>
        <taxon>Bacillaceae</taxon>
        <taxon>Thalassobacillus</taxon>
    </lineage>
</organism>
<dbReference type="NCBIfam" id="TIGR00842">
    <property type="entry name" value="bcct"/>
    <property type="match status" value="1"/>
</dbReference>
<dbReference type="RefSeq" id="WP_062438831.1">
    <property type="nucleotide sequence ID" value="NZ_BMCJ01000007.1"/>
</dbReference>
<feature type="transmembrane region" description="Helical" evidence="8">
    <location>
        <begin position="398"/>
        <end position="425"/>
    </location>
</feature>
<sequence>MKNVTLVFWYSIAICTAFVVWGVFAPDHLETVSGNVTGYISDMFGWYYLLIVMIMLVFCVYLIFSRFGKIRLGKENDRPDFKLPTWFAMLFSAGMGMGMVFWTTAEPISHAFLSAPVAEVGTDQAIKDSLQYSFFHWGVHAWAVYGVVALVLAYFKFHKGYPGLVSATLVPLFGEKSMGGTPGKLIDTLAVFATVVGVAATLGFGSAQINEGLSFLFGTPNNYGFQLLILAVATALFIISAWSGIHKGIKYLSNINMGLGFLLLILLFLVGPSIYILNMFTDTLGRYITNFFDMSFRIAPLNEDNRSWINGWTIFYWAWWISWSPFVGIFIARISKGRTIKEFMLGVLVVPSLVCFIFFAVFGVSALNLEQNGIAVISDYAMETATFGVLQHYPLGTLMSFITIFVIAIFFITSADSATFVLGMLSGGGSLNPSSAVKIIWGLTLSAMAAIIVYFGGTQGLQNVLIIAALPFSFVVLLMGASFFKAARQEVKPGRKRMKKKKAKSPAVNES</sequence>
<evidence type="ECO:0000313" key="9">
    <source>
        <dbReference type="EMBL" id="GGD00866.1"/>
    </source>
</evidence>
<dbReference type="EMBL" id="BMCJ01000007">
    <property type="protein sequence ID" value="GGD00866.1"/>
    <property type="molecule type" value="Genomic_DNA"/>
</dbReference>
<feature type="transmembrane region" description="Helical" evidence="8">
    <location>
        <begin position="437"/>
        <end position="457"/>
    </location>
</feature>
<keyword evidence="4" id="KW-1003">Cell membrane</keyword>
<feature type="transmembrane region" description="Helical" evidence="8">
    <location>
        <begin position="257"/>
        <end position="277"/>
    </location>
</feature>
<keyword evidence="6 8" id="KW-1133">Transmembrane helix</keyword>
<comment type="subcellular location">
    <subcellularLocation>
        <location evidence="1">Cell membrane</location>
        <topology evidence="1">Multi-pass membrane protein</topology>
    </subcellularLocation>
</comment>
<gene>
    <name evidence="9" type="ORF">GCM10007216_34500</name>
</gene>
<keyword evidence="3" id="KW-0813">Transport</keyword>
<keyword evidence="5 8" id="KW-0812">Transmembrane</keyword>
<evidence type="ECO:0000313" key="10">
    <source>
        <dbReference type="Proteomes" id="UP000619534"/>
    </source>
</evidence>
<dbReference type="InterPro" id="IPR000060">
    <property type="entry name" value="BCCT_transptr"/>
</dbReference>
<dbReference type="Proteomes" id="UP000619534">
    <property type="component" value="Unassembled WGS sequence"/>
</dbReference>
<comment type="caution">
    <text evidence="9">The sequence shown here is derived from an EMBL/GenBank/DDBJ whole genome shotgun (WGS) entry which is preliminary data.</text>
</comment>
<keyword evidence="10" id="KW-1185">Reference proteome</keyword>
<dbReference type="InterPro" id="IPR018093">
    <property type="entry name" value="BCCT_CS"/>
</dbReference>
<dbReference type="PANTHER" id="PTHR30047">
    <property type="entry name" value="HIGH-AFFINITY CHOLINE TRANSPORT PROTEIN-RELATED"/>
    <property type="match status" value="1"/>
</dbReference>
<comment type="similarity">
    <text evidence="2">Belongs to the BCCT transporter (TC 2.A.15) family.</text>
</comment>
<proteinExistence type="inferred from homology"/>
<protein>
    <submittedName>
        <fullName evidence="9">Glycine/betaine ABC transporter permease</fullName>
    </submittedName>
</protein>
<dbReference type="PANTHER" id="PTHR30047:SF7">
    <property type="entry name" value="HIGH-AFFINITY CHOLINE TRANSPORT PROTEIN"/>
    <property type="match status" value="1"/>
</dbReference>
<feature type="transmembrane region" description="Helical" evidence="8">
    <location>
        <begin position="7"/>
        <end position="24"/>
    </location>
</feature>
<dbReference type="PROSITE" id="PS01303">
    <property type="entry name" value="BCCT"/>
    <property type="match status" value="1"/>
</dbReference>
<evidence type="ECO:0000256" key="3">
    <source>
        <dbReference type="ARBA" id="ARBA00022448"/>
    </source>
</evidence>
<evidence type="ECO:0000256" key="8">
    <source>
        <dbReference type="SAM" id="Phobius"/>
    </source>
</evidence>
<feature type="transmembrane region" description="Helical" evidence="8">
    <location>
        <begin position="44"/>
        <end position="64"/>
    </location>
</feature>
<evidence type="ECO:0000256" key="5">
    <source>
        <dbReference type="ARBA" id="ARBA00022692"/>
    </source>
</evidence>
<feature type="transmembrane region" description="Helical" evidence="8">
    <location>
        <begin position="134"/>
        <end position="155"/>
    </location>
</feature>
<evidence type="ECO:0000256" key="6">
    <source>
        <dbReference type="ARBA" id="ARBA00022989"/>
    </source>
</evidence>
<feature type="transmembrane region" description="Helical" evidence="8">
    <location>
        <begin position="343"/>
        <end position="364"/>
    </location>
</feature>
<accession>A0ABQ1PQ03</accession>
<name>A0ABQ1PQ03_9BACI</name>
<keyword evidence="7 8" id="KW-0472">Membrane</keyword>
<feature type="transmembrane region" description="Helical" evidence="8">
    <location>
        <begin position="185"/>
        <end position="205"/>
    </location>
</feature>
<feature type="transmembrane region" description="Helical" evidence="8">
    <location>
        <begin position="225"/>
        <end position="245"/>
    </location>
</feature>
<evidence type="ECO:0000256" key="2">
    <source>
        <dbReference type="ARBA" id="ARBA00005658"/>
    </source>
</evidence>
<reference evidence="10" key="1">
    <citation type="journal article" date="2019" name="Int. J. Syst. Evol. Microbiol.">
        <title>The Global Catalogue of Microorganisms (GCM) 10K type strain sequencing project: providing services to taxonomists for standard genome sequencing and annotation.</title>
        <authorList>
            <consortium name="The Broad Institute Genomics Platform"/>
            <consortium name="The Broad Institute Genome Sequencing Center for Infectious Disease"/>
            <person name="Wu L."/>
            <person name="Ma J."/>
        </authorList>
    </citation>
    <scope>NUCLEOTIDE SEQUENCE [LARGE SCALE GENOMIC DNA]</scope>
    <source>
        <strain evidence="10">CCM 7282</strain>
    </source>
</reference>
<evidence type="ECO:0000256" key="7">
    <source>
        <dbReference type="ARBA" id="ARBA00023136"/>
    </source>
</evidence>
<evidence type="ECO:0000256" key="4">
    <source>
        <dbReference type="ARBA" id="ARBA00022475"/>
    </source>
</evidence>
<feature type="transmembrane region" description="Helical" evidence="8">
    <location>
        <begin position="463"/>
        <end position="487"/>
    </location>
</feature>
<feature type="transmembrane region" description="Helical" evidence="8">
    <location>
        <begin position="314"/>
        <end position="331"/>
    </location>
</feature>
<dbReference type="Pfam" id="PF02028">
    <property type="entry name" value="BCCT"/>
    <property type="match status" value="1"/>
</dbReference>
<feature type="transmembrane region" description="Helical" evidence="8">
    <location>
        <begin position="85"/>
        <end position="105"/>
    </location>
</feature>
<evidence type="ECO:0000256" key="1">
    <source>
        <dbReference type="ARBA" id="ARBA00004651"/>
    </source>
</evidence>